<organism evidence="2 3">
    <name type="scientific">Brotonthovivens ammoniilytica</name>
    <dbReference type="NCBI Taxonomy" id="2981725"/>
    <lineage>
        <taxon>Bacteria</taxon>
        <taxon>Bacillati</taxon>
        <taxon>Bacillota</taxon>
        <taxon>Clostridia</taxon>
        <taxon>Lachnospirales</taxon>
        <taxon>Lachnospiraceae</taxon>
        <taxon>Brotonthovivens</taxon>
    </lineage>
</organism>
<name>A0ABT2THB1_9FIRM</name>
<feature type="transmembrane region" description="Helical" evidence="1">
    <location>
        <begin position="285"/>
        <end position="305"/>
    </location>
</feature>
<gene>
    <name evidence="2" type="primary">srtB</name>
    <name evidence="2" type="ORF">OCV88_01965</name>
</gene>
<evidence type="ECO:0000256" key="1">
    <source>
        <dbReference type="SAM" id="Phobius"/>
    </source>
</evidence>
<comment type="caution">
    <text evidence="2">The sequence shown here is derived from an EMBL/GenBank/DDBJ whole genome shotgun (WGS) entry which is preliminary data.</text>
</comment>
<feature type="transmembrane region" description="Helical" evidence="1">
    <location>
        <begin position="21"/>
        <end position="48"/>
    </location>
</feature>
<dbReference type="Gene3D" id="2.40.260.10">
    <property type="entry name" value="Sortase"/>
    <property type="match status" value="1"/>
</dbReference>
<dbReference type="InterPro" id="IPR023365">
    <property type="entry name" value="Sortase_dom-sf"/>
</dbReference>
<keyword evidence="3" id="KW-1185">Reference proteome</keyword>
<dbReference type="SUPFAM" id="SSF63817">
    <property type="entry name" value="Sortase"/>
    <property type="match status" value="1"/>
</dbReference>
<dbReference type="RefSeq" id="WP_158423947.1">
    <property type="nucleotide sequence ID" value="NZ_JAOQJQ010000001.1"/>
</dbReference>
<protein>
    <submittedName>
        <fullName evidence="2">Class B sortase</fullName>
        <ecNumber evidence="2">3.4.22.71</ecNumber>
    </submittedName>
</protein>
<evidence type="ECO:0000313" key="2">
    <source>
        <dbReference type="EMBL" id="MCU6761101.1"/>
    </source>
</evidence>
<dbReference type="EC" id="3.4.22.71" evidence="2"/>
<keyword evidence="1" id="KW-0812">Transmembrane</keyword>
<dbReference type="InterPro" id="IPR009835">
    <property type="entry name" value="SrtB"/>
</dbReference>
<accession>A0ABT2THB1</accession>
<proteinExistence type="predicted"/>
<dbReference type="GO" id="GO:0016787">
    <property type="term" value="F:hydrolase activity"/>
    <property type="evidence" value="ECO:0007669"/>
    <property type="project" value="UniProtKB-KW"/>
</dbReference>
<dbReference type="CDD" id="cd05826">
    <property type="entry name" value="Sortase_B"/>
    <property type="match status" value="1"/>
</dbReference>
<keyword evidence="1" id="KW-1133">Transmembrane helix</keyword>
<keyword evidence="2" id="KW-0378">Hydrolase</keyword>
<dbReference type="Proteomes" id="UP001652442">
    <property type="component" value="Unassembled WGS sequence"/>
</dbReference>
<evidence type="ECO:0000313" key="3">
    <source>
        <dbReference type="Proteomes" id="UP001652442"/>
    </source>
</evidence>
<dbReference type="EMBL" id="JAOQJQ010000001">
    <property type="protein sequence ID" value="MCU6761101.1"/>
    <property type="molecule type" value="Genomic_DNA"/>
</dbReference>
<dbReference type="NCBIfam" id="TIGR03064">
    <property type="entry name" value="sortase_srtB"/>
    <property type="match status" value="1"/>
</dbReference>
<sequence length="313" mass="35651">MKKRKCQNFFERMKVLGKRAVLAADAAVNTAAMAVCLIFAAYAAYVFWDTRTLYQKADSVVYESYKPQADADSFSELKAVNPEVFGWLTVYGTEIDYPLTQADNNSKYVNTDAKGAYSLSGSLFLDCNNASDFSDFNSIIYGHHMQEDTMFGELDKFAEEDFFEEHQYGSLYFDGADHGIEIFAFFYADAYDSVVYNTGITKKSDRQSFLDRLKEQAEQYRETGVTSQDHIVLLSTCTSDDTNGRILLAARISSENFEDPFQSEKQEQKNKTADSGYEIAALYKLPVWCYFFFLLLISLGLMIMLKRKRRNGS</sequence>
<reference evidence="2 3" key="1">
    <citation type="journal article" date="2021" name="ISME Commun">
        <title>Automated analysis of genomic sequences facilitates high-throughput and comprehensive description of bacteria.</title>
        <authorList>
            <person name="Hitch T.C.A."/>
        </authorList>
    </citation>
    <scope>NUCLEOTIDE SEQUENCE [LARGE SCALE GENOMIC DNA]</scope>
    <source>
        <strain evidence="2 3">Sanger_109</strain>
    </source>
</reference>
<keyword evidence="1" id="KW-0472">Membrane</keyword>